<dbReference type="Proteomes" id="UP000070226">
    <property type="component" value="Unassembled WGS sequence"/>
</dbReference>
<dbReference type="Pfam" id="PF00753">
    <property type="entry name" value="Lactamase_B"/>
    <property type="match status" value="1"/>
</dbReference>
<evidence type="ECO:0000256" key="2">
    <source>
        <dbReference type="ARBA" id="ARBA00022723"/>
    </source>
</evidence>
<protein>
    <submittedName>
        <fullName evidence="6">Metallo-beta-lactamase domain protein</fullName>
    </submittedName>
</protein>
<keyword evidence="4" id="KW-0862">Zinc</keyword>
<feature type="domain" description="Metallo-beta-lactamase" evidence="5">
    <location>
        <begin position="17"/>
        <end position="193"/>
    </location>
</feature>
<dbReference type="STRING" id="39777.B7L28_06090"/>
<evidence type="ECO:0000259" key="5">
    <source>
        <dbReference type="SMART" id="SM00849"/>
    </source>
</evidence>
<dbReference type="GO" id="GO:0016787">
    <property type="term" value="F:hydrolase activity"/>
    <property type="evidence" value="ECO:0007669"/>
    <property type="project" value="UniProtKB-KW"/>
</dbReference>
<dbReference type="PANTHER" id="PTHR46233:SF3">
    <property type="entry name" value="HYDROXYACYLGLUTATHIONE HYDROLASE GLOC"/>
    <property type="match status" value="1"/>
</dbReference>
<proteinExistence type="predicted"/>
<evidence type="ECO:0000256" key="4">
    <source>
        <dbReference type="ARBA" id="ARBA00022833"/>
    </source>
</evidence>
<dbReference type="SUPFAM" id="SSF56281">
    <property type="entry name" value="Metallo-hydrolase/oxidoreductase"/>
    <property type="match status" value="1"/>
</dbReference>
<dbReference type="InterPro" id="IPR051453">
    <property type="entry name" value="MBL_Glyoxalase_II"/>
</dbReference>
<reference evidence="6 7" key="1">
    <citation type="submission" date="2016-01" db="EMBL/GenBank/DDBJ databases">
        <authorList>
            <person name="Oliw E.H."/>
        </authorList>
    </citation>
    <scope>NUCLEOTIDE SEQUENCE [LARGE SCALE GENOMIC DNA]</scope>
    <source>
        <strain evidence="6 7">CMW7756B</strain>
    </source>
</reference>
<dbReference type="GO" id="GO:0046872">
    <property type="term" value="F:metal ion binding"/>
    <property type="evidence" value="ECO:0007669"/>
    <property type="project" value="UniProtKB-KW"/>
</dbReference>
<name>A0A133S1X3_9FIRM</name>
<dbReference type="PANTHER" id="PTHR46233">
    <property type="entry name" value="HYDROXYACYLGLUTATHIONE HYDROLASE GLOC"/>
    <property type="match status" value="1"/>
</dbReference>
<evidence type="ECO:0000313" key="6">
    <source>
        <dbReference type="EMBL" id="KXA62294.1"/>
    </source>
</evidence>
<dbReference type="PATRIC" id="fig|39777.7.peg.1732"/>
<evidence type="ECO:0000256" key="1">
    <source>
        <dbReference type="ARBA" id="ARBA00001947"/>
    </source>
</evidence>
<evidence type="ECO:0000256" key="3">
    <source>
        <dbReference type="ARBA" id="ARBA00022801"/>
    </source>
</evidence>
<gene>
    <name evidence="6" type="ORF">HMPREF3233_01768</name>
</gene>
<keyword evidence="2" id="KW-0479">Metal-binding</keyword>
<dbReference type="CDD" id="cd06262">
    <property type="entry name" value="metallo-hydrolase-like_MBL-fold"/>
    <property type="match status" value="1"/>
</dbReference>
<sequence>MDTSNLVLMRMPLGPLGTNCYVIGDKEQGEAFIIDPATTEVLEALKKHNVKPKAVLLTHGHGDHIGGVQGIVDAYDVPIYIHHNDVKYLSDPELNLSNYSNPTPITVKGRIIEVHEGDHITCGAIDLTVYETPGHTPGGVCYYMPGLVFVGDTLFNQSVGRTDFVEGDYDALIDAIKTKLYTLPDNTMVYPGHGPETQIGYEKQYNPFVGA</sequence>
<comment type="cofactor">
    <cofactor evidence="1">
        <name>Zn(2+)</name>
        <dbReference type="ChEBI" id="CHEBI:29105"/>
    </cofactor>
</comment>
<dbReference type="InterPro" id="IPR001279">
    <property type="entry name" value="Metallo-B-lactamas"/>
</dbReference>
<dbReference type="Gene3D" id="3.60.15.10">
    <property type="entry name" value="Ribonuclease Z/Hydroxyacylglutathione hydrolase-like"/>
    <property type="match status" value="1"/>
</dbReference>
<keyword evidence="3" id="KW-0378">Hydrolase</keyword>
<comment type="caution">
    <text evidence="6">The sequence shown here is derived from an EMBL/GenBank/DDBJ whole genome shotgun (WGS) entry which is preliminary data.</text>
</comment>
<dbReference type="RefSeq" id="WP_060807911.1">
    <property type="nucleotide sequence ID" value="NZ_KQ958122.1"/>
</dbReference>
<dbReference type="EMBL" id="LRQT01000096">
    <property type="protein sequence ID" value="KXA62294.1"/>
    <property type="molecule type" value="Genomic_DNA"/>
</dbReference>
<dbReference type="AlphaFoldDB" id="A0A133S1X3"/>
<accession>A0A133S1X3</accession>
<dbReference type="SMART" id="SM00849">
    <property type="entry name" value="Lactamase_B"/>
    <property type="match status" value="1"/>
</dbReference>
<dbReference type="InterPro" id="IPR036866">
    <property type="entry name" value="RibonucZ/Hydroxyglut_hydro"/>
</dbReference>
<organism evidence="6">
    <name type="scientific">Veillonella atypica</name>
    <dbReference type="NCBI Taxonomy" id="39777"/>
    <lineage>
        <taxon>Bacteria</taxon>
        <taxon>Bacillati</taxon>
        <taxon>Bacillota</taxon>
        <taxon>Negativicutes</taxon>
        <taxon>Veillonellales</taxon>
        <taxon>Veillonellaceae</taxon>
        <taxon>Veillonella</taxon>
    </lineage>
</organism>
<evidence type="ECO:0000313" key="7">
    <source>
        <dbReference type="Proteomes" id="UP000070226"/>
    </source>
</evidence>